<gene>
    <name evidence="2" type="ORF">LSALG_LOCUS9527</name>
</gene>
<protein>
    <submittedName>
        <fullName evidence="2">Uncharacterized protein</fullName>
    </submittedName>
</protein>
<proteinExistence type="predicted"/>
<evidence type="ECO:0000313" key="2">
    <source>
        <dbReference type="EMBL" id="CAI9269139.1"/>
    </source>
</evidence>
<dbReference type="EMBL" id="OX465077">
    <property type="protein sequence ID" value="CAI9269139.1"/>
    <property type="molecule type" value="Genomic_DNA"/>
</dbReference>
<dbReference type="Proteomes" id="UP001177003">
    <property type="component" value="Chromosome 1"/>
</dbReference>
<keyword evidence="3" id="KW-1185">Reference proteome</keyword>
<reference evidence="2" key="1">
    <citation type="submission" date="2023-04" db="EMBL/GenBank/DDBJ databases">
        <authorList>
            <person name="Vijverberg K."/>
            <person name="Xiong W."/>
            <person name="Schranz E."/>
        </authorList>
    </citation>
    <scope>NUCLEOTIDE SEQUENCE</scope>
</reference>
<dbReference type="AlphaFoldDB" id="A0AA35VI24"/>
<organism evidence="2 3">
    <name type="scientific">Lactuca saligna</name>
    <name type="common">Willowleaf lettuce</name>
    <dbReference type="NCBI Taxonomy" id="75948"/>
    <lineage>
        <taxon>Eukaryota</taxon>
        <taxon>Viridiplantae</taxon>
        <taxon>Streptophyta</taxon>
        <taxon>Embryophyta</taxon>
        <taxon>Tracheophyta</taxon>
        <taxon>Spermatophyta</taxon>
        <taxon>Magnoliopsida</taxon>
        <taxon>eudicotyledons</taxon>
        <taxon>Gunneridae</taxon>
        <taxon>Pentapetalae</taxon>
        <taxon>asterids</taxon>
        <taxon>campanulids</taxon>
        <taxon>Asterales</taxon>
        <taxon>Asteraceae</taxon>
        <taxon>Cichorioideae</taxon>
        <taxon>Cichorieae</taxon>
        <taxon>Lactucinae</taxon>
        <taxon>Lactuca</taxon>
    </lineage>
</organism>
<evidence type="ECO:0000256" key="1">
    <source>
        <dbReference type="SAM" id="MobiDB-lite"/>
    </source>
</evidence>
<feature type="region of interest" description="Disordered" evidence="1">
    <location>
        <begin position="141"/>
        <end position="167"/>
    </location>
</feature>
<evidence type="ECO:0000313" key="3">
    <source>
        <dbReference type="Proteomes" id="UP001177003"/>
    </source>
</evidence>
<accession>A0AA35VI24</accession>
<sequence>MVAGLYHPQFGDLIIKRFHRVVNLRTGGSITCGGLTVIARTLVKQSPRDTPFYGRILPFDPAEPSGHAHVMFSPEWVTGPDDIALADPISEMVWVLPLNLPPPLHPRRLQQASHLHYGGPSLSTLHPDYTDATPLSYIQPDPMQTDFPDEPQYTQPPHPDPNSPFTYRHYLDLHQDIASL</sequence>
<name>A0AA35VI24_LACSI</name>